<name>A0A4P7VR33_9BACT</name>
<feature type="transmembrane region" description="Helical" evidence="1">
    <location>
        <begin position="6"/>
        <end position="26"/>
    </location>
</feature>
<proteinExistence type="predicted"/>
<evidence type="ECO:0000256" key="1">
    <source>
        <dbReference type="SAM" id="Phobius"/>
    </source>
</evidence>
<dbReference type="KEGG" id="mgod:E7746_13300"/>
<evidence type="ECO:0000313" key="3">
    <source>
        <dbReference type="Proteomes" id="UP000297031"/>
    </source>
</evidence>
<keyword evidence="1" id="KW-1133">Transmembrane helix</keyword>
<keyword evidence="3" id="KW-1185">Reference proteome</keyword>
<dbReference type="RefSeq" id="WP_136411115.1">
    <property type="nucleotide sequence ID" value="NZ_CP039393.1"/>
</dbReference>
<accession>A0A4P7VR33</accession>
<sequence length="71" mass="7964">MDIVIYAGLAIDIIGAILLMIWSMKYRNAFKSAERMPMVKEELKAQWLKKRAIGFGMIIAGAIITVIGCYI</sequence>
<dbReference type="EMBL" id="CP039393">
    <property type="protein sequence ID" value="QCD36782.1"/>
    <property type="molecule type" value="Genomic_DNA"/>
</dbReference>
<dbReference type="Proteomes" id="UP000297031">
    <property type="component" value="Chromosome"/>
</dbReference>
<organism evidence="2 3">
    <name type="scientific">Muribaculum gordoncarteri</name>
    <dbReference type="NCBI Taxonomy" id="2530390"/>
    <lineage>
        <taxon>Bacteria</taxon>
        <taxon>Pseudomonadati</taxon>
        <taxon>Bacteroidota</taxon>
        <taxon>Bacteroidia</taxon>
        <taxon>Bacteroidales</taxon>
        <taxon>Muribaculaceae</taxon>
        <taxon>Muribaculum</taxon>
    </lineage>
</organism>
<keyword evidence="1" id="KW-0472">Membrane</keyword>
<reference evidence="2 3" key="1">
    <citation type="submission" date="2019-02" db="EMBL/GenBank/DDBJ databases">
        <title>Isolation and identification of novel species under the genus Muribaculum.</title>
        <authorList>
            <person name="Miyake S."/>
            <person name="Ding Y."/>
            <person name="Low A."/>
            <person name="Soh M."/>
            <person name="Seedorf H."/>
        </authorList>
    </citation>
    <scope>NUCLEOTIDE SEQUENCE [LARGE SCALE GENOMIC DNA]</scope>
    <source>
        <strain evidence="2 3">TLL-A4</strain>
    </source>
</reference>
<protein>
    <submittedName>
        <fullName evidence="2">Uncharacterized protein</fullName>
    </submittedName>
</protein>
<gene>
    <name evidence="2" type="ORF">E7746_13300</name>
</gene>
<keyword evidence="1" id="KW-0812">Transmembrane</keyword>
<dbReference type="AlphaFoldDB" id="A0A4P7VR33"/>
<evidence type="ECO:0000313" key="2">
    <source>
        <dbReference type="EMBL" id="QCD36782.1"/>
    </source>
</evidence>
<feature type="transmembrane region" description="Helical" evidence="1">
    <location>
        <begin position="52"/>
        <end position="70"/>
    </location>
</feature>